<dbReference type="InterPro" id="IPR036165">
    <property type="entry name" value="YefM-like_sf"/>
</dbReference>
<accession>A0A3G8YUU7</accession>
<dbReference type="NCBIfam" id="TIGR01552">
    <property type="entry name" value="phd_fam"/>
    <property type="match status" value="1"/>
</dbReference>
<dbReference type="AlphaFoldDB" id="A0A3G8YUU7"/>
<protein>
    <submittedName>
        <fullName evidence="2">Type II toxin-antitoxin system prevent-host-death family antitoxin</fullName>
    </submittedName>
</protein>
<name>A0A3G8YUU7_9DEIO</name>
<evidence type="ECO:0000313" key="2">
    <source>
        <dbReference type="EMBL" id="AZI45371.1"/>
    </source>
</evidence>
<sequence length="82" mass="9199">MTKIWSLEDARMHFEQLIEAAHDEPQLITQGGTPLVMVQRAPIAHPAPQNALEAITGSFDWSDLPDEELFERHPSPGRTPDL</sequence>
<dbReference type="OrthoDB" id="72515at2"/>
<dbReference type="EMBL" id="CP034189">
    <property type="protein sequence ID" value="AZI45371.1"/>
    <property type="molecule type" value="Genomic_DNA"/>
</dbReference>
<dbReference type="KEGG" id="dph:EHF33_20895"/>
<evidence type="ECO:0000313" key="3">
    <source>
        <dbReference type="Proteomes" id="UP000276417"/>
    </source>
</evidence>
<proteinExistence type="inferred from homology"/>
<gene>
    <name evidence="2" type="ORF">EHF33_20895</name>
</gene>
<dbReference type="SUPFAM" id="SSF143120">
    <property type="entry name" value="YefM-like"/>
    <property type="match status" value="1"/>
</dbReference>
<keyword evidence="2" id="KW-0614">Plasmid</keyword>
<keyword evidence="3" id="KW-1185">Reference proteome</keyword>
<dbReference type="Gene3D" id="3.40.1620.10">
    <property type="entry name" value="YefM-like domain"/>
    <property type="match status" value="1"/>
</dbReference>
<dbReference type="RefSeq" id="WP_124875913.1">
    <property type="nucleotide sequence ID" value="NZ_CP034189.1"/>
</dbReference>
<geneLocation type="plasmid" evidence="2 3">
    <name>unnamed5</name>
</geneLocation>
<evidence type="ECO:0000256" key="1">
    <source>
        <dbReference type="ARBA" id="ARBA00009981"/>
    </source>
</evidence>
<reference evidence="2 3" key="1">
    <citation type="submission" date="2018-11" db="EMBL/GenBank/DDBJ databases">
        <title>Deinococcus shelandsis sp. nov., isolated from South Shetland Islands soil of Antarctica.</title>
        <authorList>
            <person name="Tian J."/>
        </authorList>
    </citation>
    <scope>NUCLEOTIDE SEQUENCE [LARGE SCALE GENOMIC DNA]</scope>
    <source>
        <strain evidence="2 3">S14-83T</strain>
        <plasmid evidence="2 3">unnamed5</plasmid>
    </source>
</reference>
<organism evidence="2 3">
    <name type="scientific">Deinococcus psychrotolerans</name>
    <dbReference type="NCBI Taxonomy" id="2489213"/>
    <lineage>
        <taxon>Bacteria</taxon>
        <taxon>Thermotogati</taxon>
        <taxon>Deinococcota</taxon>
        <taxon>Deinococci</taxon>
        <taxon>Deinococcales</taxon>
        <taxon>Deinococcaceae</taxon>
        <taxon>Deinococcus</taxon>
    </lineage>
</organism>
<dbReference type="Proteomes" id="UP000276417">
    <property type="component" value="Plasmid unnamed5"/>
</dbReference>
<comment type="similarity">
    <text evidence="1">Belongs to the phD/YefM antitoxin family.</text>
</comment>